<dbReference type="PANTHER" id="PTHR45982">
    <property type="entry name" value="REGULATOR OF CHROMOSOME CONDENSATION"/>
    <property type="match status" value="1"/>
</dbReference>
<evidence type="ECO:0000256" key="3">
    <source>
        <dbReference type="ARBA" id="ARBA00022737"/>
    </source>
</evidence>
<dbReference type="Gene3D" id="2.60.40.10">
    <property type="entry name" value="Immunoglobulins"/>
    <property type="match status" value="1"/>
</dbReference>
<dbReference type="InterPro" id="IPR003961">
    <property type="entry name" value="FN3_dom"/>
</dbReference>
<dbReference type="InterPro" id="IPR036116">
    <property type="entry name" value="FN3_sf"/>
</dbReference>
<dbReference type="InterPro" id="IPR058923">
    <property type="entry name" value="RCC1-like_dom"/>
</dbReference>
<sequence>MFVSQAEYFWDTDPGAGNGTAVLAADGSFNSAFEQLTKTGVSAPGNGLHKLSIRIKDNTGVWGPVFTNVIDVQQNTVSSVMALSQAEYFWDTDPGAGNGTPVLATDGNFDSTYEKLTKTGIALPAAGLHVFNVRIKDNTGVWGPVFRNVIDVQGSAITGCWQSIAAGDTHSMGIKTDGTLWAWGYNSSGQLGDGTIVSKNAPVQIGTDNKWKKIALGSGVSMGLKTDGTLWAWGKNGNGQLGDGTTIDRTVPVQIGSANDWKDFSIRSNHALAIKTNGTLWAWGNNGSGQLGDGTNTGKNVPTQVGTESNWQSASAGFSVSLAIKTNGTLWSWGGNSSGELGDNTTTNRNVPAQVGTETGWANTVSGFFHSVARKENGLLYTWGQNNYGQLGDGTTTNRLVPTLVADGIQSISAGAYHTVGIATTGNMFYCGYNSLGQFANNTTSDSPWISFGNENDYKMIVAGAYYTLALTNDGFLKGSGSNGDGMLGDGSNQNKKVFVTISCTSVCSPPSQLYSSNITSSTATIKWTGAGATPASGYVYFYSTSPIVGGIDGRTVATAANLANLLPDTTYYWWVASDCLSSQSNWIPGGSFKTLATAETGCWQMVIPGSVHTVGLRADGTLWTWGINSNGQLGDGTMTSQSAPKQIGTSNKWVKIAAGYDHTVALKTDGTLWAWGKNDFGQLGDGTGYKTTPTQIGTATDWTQIASGDNFAMAIKANGTLWGWGKNNDGQLGDGTNVNRSTPVQIGTANDWKVIVPGSQQTLAIKTNGTLWTWGNNSHGQLGDGTTTNKNTPVQIGVATNWKSISGGHLHSLAIKTDGTLWGWGANQYGQIGDAPDTSNRLSPVQIGQESNWSSIAGGYYHSSVALKTNGTLWAWGANFTGQLGDGTIIGKSVPTQIGTATDRRSISANMYNTFIINTNGFLISSGSNTYGQLGDGTNIQKKIFVPVACTPSTILKVDDVSAKADQLKVYPNPVQDYLTVSFDQKILLVTVYNAAGQLVLTKAVNDTKGTIDFSALSSGVYLVKINAANDFVKTVKVMKR</sequence>
<dbReference type="Pfam" id="PF25390">
    <property type="entry name" value="WD40_RLD"/>
    <property type="match status" value="1"/>
</dbReference>
<dbReference type="Pfam" id="PF00415">
    <property type="entry name" value="RCC1"/>
    <property type="match status" value="6"/>
</dbReference>
<gene>
    <name evidence="5" type="ORF">IW16_23600</name>
</gene>
<dbReference type="InterPro" id="IPR009091">
    <property type="entry name" value="RCC1/BLIP-II"/>
</dbReference>
<dbReference type="Proteomes" id="UP000028719">
    <property type="component" value="Unassembled WGS sequence"/>
</dbReference>
<feature type="domain" description="Fibronectin type-III" evidence="4">
    <location>
        <begin position="510"/>
        <end position="598"/>
    </location>
</feature>
<organism evidence="5 6">
    <name type="scientific">Chryseobacterium vrystaatense</name>
    <dbReference type="NCBI Taxonomy" id="307480"/>
    <lineage>
        <taxon>Bacteria</taxon>
        <taxon>Pseudomonadati</taxon>
        <taxon>Bacteroidota</taxon>
        <taxon>Flavobacteriia</taxon>
        <taxon>Flavobacteriales</taxon>
        <taxon>Weeksellaceae</taxon>
        <taxon>Chryseobacterium group</taxon>
        <taxon>Chryseobacterium</taxon>
    </lineage>
</organism>
<proteinExistence type="predicted"/>
<dbReference type="Pfam" id="PF18962">
    <property type="entry name" value="Por_Secre_tail"/>
    <property type="match status" value="1"/>
</dbReference>
<keyword evidence="6" id="KW-1185">Reference proteome</keyword>
<dbReference type="CDD" id="cd00063">
    <property type="entry name" value="FN3"/>
    <property type="match status" value="1"/>
</dbReference>
<reference evidence="5 6" key="1">
    <citation type="submission" date="2014-07" db="EMBL/GenBank/DDBJ databases">
        <title>Genome of Chryseobacterium vrystaatense LMG 22846.</title>
        <authorList>
            <person name="Pipes S.E."/>
            <person name="Stropko S.J."/>
            <person name="Newman J.D."/>
        </authorList>
    </citation>
    <scope>NUCLEOTIDE SEQUENCE [LARGE SCALE GENOMIC DNA]</scope>
    <source>
        <strain evidence="5 6">LMG 22846</strain>
    </source>
</reference>
<comment type="caution">
    <text evidence="5">The sequence shown here is derived from an EMBL/GenBank/DDBJ whole genome shotgun (WGS) entry which is preliminary data.</text>
</comment>
<evidence type="ECO:0000256" key="1">
    <source>
        <dbReference type="ARBA" id="ARBA00022658"/>
    </source>
</evidence>
<dbReference type="PROSITE" id="PS00626">
    <property type="entry name" value="RCC1_2"/>
    <property type="match status" value="2"/>
</dbReference>
<dbReference type="PANTHER" id="PTHR45982:SF1">
    <property type="entry name" value="REGULATOR OF CHROMOSOME CONDENSATION"/>
    <property type="match status" value="1"/>
</dbReference>
<dbReference type="PROSITE" id="PS50853">
    <property type="entry name" value="FN3"/>
    <property type="match status" value="1"/>
</dbReference>
<protein>
    <recommendedName>
        <fullName evidence="4">Fibronectin type-III domain-containing protein</fullName>
    </recommendedName>
</protein>
<evidence type="ECO:0000256" key="2">
    <source>
        <dbReference type="ARBA" id="ARBA00022729"/>
    </source>
</evidence>
<dbReference type="SUPFAM" id="SSF50985">
    <property type="entry name" value="RCC1/BLIP-II"/>
    <property type="match status" value="2"/>
</dbReference>
<keyword evidence="3" id="KW-0677">Repeat</keyword>
<keyword evidence="2" id="KW-0732">Signal</keyword>
<dbReference type="Gene3D" id="2.130.10.30">
    <property type="entry name" value="Regulator of chromosome condensation 1/beta-lactamase-inhibitor protein II"/>
    <property type="match status" value="4"/>
</dbReference>
<dbReference type="PRINTS" id="PR00633">
    <property type="entry name" value="RCCNDNSATION"/>
</dbReference>
<evidence type="ECO:0000259" key="4">
    <source>
        <dbReference type="PROSITE" id="PS50853"/>
    </source>
</evidence>
<dbReference type="InterPro" id="IPR026444">
    <property type="entry name" value="Secre_tail"/>
</dbReference>
<dbReference type="InterPro" id="IPR000408">
    <property type="entry name" value="Reg_chr_condens"/>
</dbReference>
<dbReference type="InterPro" id="IPR051553">
    <property type="entry name" value="Ran_GTPase-activating"/>
</dbReference>
<dbReference type="InterPro" id="IPR013783">
    <property type="entry name" value="Ig-like_fold"/>
</dbReference>
<keyword evidence="1" id="KW-0344">Guanine-nucleotide releasing factor</keyword>
<dbReference type="SUPFAM" id="SSF49265">
    <property type="entry name" value="Fibronectin type III"/>
    <property type="match status" value="1"/>
</dbReference>
<dbReference type="NCBIfam" id="TIGR04183">
    <property type="entry name" value="Por_Secre_tail"/>
    <property type="match status" value="1"/>
</dbReference>
<name>A0ABR4UFQ3_9FLAO</name>
<dbReference type="EMBL" id="JPRI01000012">
    <property type="protein sequence ID" value="KFF23279.1"/>
    <property type="molecule type" value="Genomic_DNA"/>
</dbReference>
<evidence type="ECO:0000313" key="5">
    <source>
        <dbReference type="EMBL" id="KFF23279.1"/>
    </source>
</evidence>
<dbReference type="PROSITE" id="PS50012">
    <property type="entry name" value="RCC1_3"/>
    <property type="match status" value="12"/>
</dbReference>
<accession>A0ABR4UFQ3</accession>
<evidence type="ECO:0000313" key="6">
    <source>
        <dbReference type="Proteomes" id="UP000028719"/>
    </source>
</evidence>